<reference evidence="1 2" key="1">
    <citation type="submission" date="2019-03" db="EMBL/GenBank/DDBJ databases">
        <title>Pragia sp. nov. isolated from the gut tract of Carduelis flavirostris.</title>
        <authorList>
            <person name="Ge Y."/>
        </authorList>
    </citation>
    <scope>NUCLEOTIDE SEQUENCE [LARGE SCALE GENOMIC DNA]</scope>
    <source>
        <strain evidence="1 2">CF-458</strain>
    </source>
</reference>
<keyword evidence="2" id="KW-1185">Reference proteome</keyword>
<dbReference type="InterPro" id="IPR014949">
    <property type="entry name" value="DUF1820"/>
</dbReference>
<dbReference type="OrthoDB" id="5641137at2"/>
<dbReference type="EMBL" id="CP034752">
    <property type="protein sequence ID" value="QBH98290.1"/>
    <property type="molecule type" value="Genomic_DNA"/>
</dbReference>
<organism evidence="1 2">
    <name type="scientific">Limnobaculum zhutongyuii</name>
    <dbReference type="NCBI Taxonomy" id="2498113"/>
    <lineage>
        <taxon>Bacteria</taxon>
        <taxon>Pseudomonadati</taxon>
        <taxon>Pseudomonadota</taxon>
        <taxon>Gammaproteobacteria</taxon>
        <taxon>Enterobacterales</taxon>
        <taxon>Budviciaceae</taxon>
        <taxon>Limnobaculum</taxon>
    </lineage>
</organism>
<dbReference type="RefSeq" id="WP_130593217.1">
    <property type="nucleotide sequence ID" value="NZ_CP034752.1"/>
</dbReference>
<dbReference type="Proteomes" id="UP000293154">
    <property type="component" value="Chromosome"/>
</dbReference>
<dbReference type="PIRSF" id="PIRSF028538">
    <property type="entry name" value="DUF1820"/>
    <property type="match status" value="1"/>
</dbReference>
<name>A0A411WQ78_9GAMM</name>
<proteinExistence type="predicted"/>
<protein>
    <submittedName>
        <fullName evidence="1">DUF1820 family protein</fullName>
    </submittedName>
</protein>
<evidence type="ECO:0000313" key="2">
    <source>
        <dbReference type="Proteomes" id="UP000293154"/>
    </source>
</evidence>
<evidence type="ECO:0000313" key="1">
    <source>
        <dbReference type="EMBL" id="QBH98290.1"/>
    </source>
</evidence>
<gene>
    <name evidence="1" type="ORF">EKN56_18980</name>
</gene>
<dbReference type="AlphaFoldDB" id="A0A411WQ78"/>
<dbReference type="KEGG" id="prag:EKN56_18980"/>
<sequence>MNNNEQPLYRIQFMNNGKNYQLYVRELNQSAIFGFIEVGDFVFDSQSSLLVDPSEEKLKTEFNGVTRSYIPMHAVIRIDSVLTQGSARISELGNNVMTFPYFPDRKG</sequence>
<accession>A0A411WQ78</accession>
<dbReference type="Pfam" id="PF08850">
    <property type="entry name" value="DUF1820"/>
    <property type="match status" value="1"/>
</dbReference>